<organism evidence="4 5">
    <name type="scientific">Dipteronia dyeriana</name>
    <dbReference type="NCBI Taxonomy" id="168575"/>
    <lineage>
        <taxon>Eukaryota</taxon>
        <taxon>Viridiplantae</taxon>
        <taxon>Streptophyta</taxon>
        <taxon>Embryophyta</taxon>
        <taxon>Tracheophyta</taxon>
        <taxon>Spermatophyta</taxon>
        <taxon>Magnoliopsida</taxon>
        <taxon>eudicotyledons</taxon>
        <taxon>Gunneridae</taxon>
        <taxon>Pentapetalae</taxon>
        <taxon>rosids</taxon>
        <taxon>malvids</taxon>
        <taxon>Sapindales</taxon>
        <taxon>Sapindaceae</taxon>
        <taxon>Hippocastanoideae</taxon>
        <taxon>Acereae</taxon>
        <taxon>Dipteronia</taxon>
    </lineage>
</organism>
<dbReference type="GO" id="GO:0005829">
    <property type="term" value="C:cytosol"/>
    <property type="evidence" value="ECO:0007669"/>
    <property type="project" value="TreeGrafter"/>
</dbReference>
<gene>
    <name evidence="4" type="ORF">Ddye_006043</name>
</gene>
<dbReference type="PANTHER" id="PTHR23346:SF7">
    <property type="entry name" value="STALLED RIBOSOME SENSOR GCN1"/>
    <property type="match status" value="1"/>
</dbReference>
<keyword evidence="1" id="KW-0677">Repeat</keyword>
<dbReference type="SUPFAM" id="SSF48371">
    <property type="entry name" value="ARM repeat"/>
    <property type="match status" value="1"/>
</dbReference>
<feature type="coiled-coil region" evidence="2">
    <location>
        <begin position="34"/>
        <end position="64"/>
    </location>
</feature>
<proteinExistence type="predicted"/>
<dbReference type="EMBL" id="JANJYI010000002">
    <property type="protein sequence ID" value="KAK2659510.1"/>
    <property type="molecule type" value="Genomic_DNA"/>
</dbReference>
<dbReference type="Gene3D" id="1.25.10.10">
    <property type="entry name" value="Leucine-rich Repeat Variant"/>
    <property type="match status" value="1"/>
</dbReference>
<dbReference type="GO" id="GO:0019887">
    <property type="term" value="F:protein kinase regulator activity"/>
    <property type="evidence" value="ECO:0007669"/>
    <property type="project" value="TreeGrafter"/>
</dbReference>
<evidence type="ECO:0000313" key="4">
    <source>
        <dbReference type="EMBL" id="KAK2659510.1"/>
    </source>
</evidence>
<dbReference type="InterPro" id="IPR011989">
    <property type="entry name" value="ARM-like"/>
</dbReference>
<comment type="caution">
    <text evidence="4">The sequence shown here is derived from an EMBL/GenBank/DDBJ whole genome shotgun (WGS) entry which is preliminary data.</text>
</comment>
<name>A0AAD9XHL4_9ROSI</name>
<evidence type="ECO:0000256" key="2">
    <source>
        <dbReference type="SAM" id="Coils"/>
    </source>
</evidence>
<dbReference type="Proteomes" id="UP001280121">
    <property type="component" value="Unassembled WGS sequence"/>
</dbReference>
<keyword evidence="5" id="KW-1185">Reference proteome</keyword>
<accession>A0AAD9XHL4</accession>
<reference evidence="4" key="1">
    <citation type="journal article" date="2023" name="Plant J.">
        <title>Genome sequences and population genomics provide insights into the demographic history, inbreeding, and mutation load of two 'living fossil' tree species of Dipteronia.</title>
        <authorList>
            <person name="Feng Y."/>
            <person name="Comes H.P."/>
            <person name="Chen J."/>
            <person name="Zhu S."/>
            <person name="Lu R."/>
            <person name="Zhang X."/>
            <person name="Li P."/>
            <person name="Qiu J."/>
            <person name="Olsen K.M."/>
            <person name="Qiu Y."/>
        </authorList>
    </citation>
    <scope>NUCLEOTIDE SEQUENCE</scope>
    <source>
        <strain evidence="4">KIB01</strain>
    </source>
</reference>
<dbReference type="AlphaFoldDB" id="A0AAD9XHL4"/>
<evidence type="ECO:0000256" key="3">
    <source>
        <dbReference type="SAM" id="MobiDB-lite"/>
    </source>
</evidence>
<dbReference type="GO" id="GO:0006417">
    <property type="term" value="P:regulation of translation"/>
    <property type="evidence" value="ECO:0007669"/>
    <property type="project" value="TreeGrafter"/>
</dbReference>
<dbReference type="Pfam" id="PF24987">
    <property type="entry name" value="HEAT_EF3_N"/>
    <property type="match status" value="1"/>
</dbReference>
<dbReference type="InterPro" id="IPR016024">
    <property type="entry name" value="ARM-type_fold"/>
</dbReference>
<feature type="region of interest" description="Disordered" evidence="3">
    <location>
        <begin position="1"/>
        <end position="24"/>
    </location>
</feature>
<evidence type="ECO:0008006" key="6">
    <source>
        <dbReference type="Google" id="ProtNLM"/>
    </source>
</evidence>
<dbReference type="PANTHER" id="PTHR23346">
    <property type="entry name" value="TRANSLATIONAL ACTIVATOR GCN1-RELATED"/>
    <property type="match status" value="1"/>
</dbReference>
<evidence type="ECO:0000313" key="5">
    <source>
        <dbReference type="Proteomes" id="UP001280121"/>
    </source>
</evidence>
<evidence type="ECO:0000256" key="1">
    <source>
        <dbReference type="ARBA" id="ARBA00022737"/>
    </source>
</evidence>
<dbReference type="GO" id="GO:0034198">
    <property type="term" value="P:cellular response to amino acid starvation"/>
    <property type="evidence" value="ECO:0007669"/>
    <property type="project" value="TreeGrafter"/>
</dbReference>
<sequence>MKENKHKNSIESVRNLGRKSTASQHSKFYNTVLFQKLVDKSKKEEEKEEEKEKKKRRRKNLKNMRVLRFQLQKRQRIHFLSYFAVSFFNGSQQFQVLPTLFSLAEDLACDCKGRKGIALALSGAANFLRTEDLPIVMTFLISKALADPNTDVQKSVLEAGIKIIDKHRKDNISLLFLLFEDYLNKKDEAPTLVSKLLDKLMKSDKNGERRGAAFGLAGVVKGFGISCLEKYEIVITLKEAFVDRYVSQMLPLLLVSFSDQVFEVRKAAESAARAMMSQLSAQGVKLVLPSLLKGLEDKDWQTKRSSVEMLGIMADHAPQQLSQYLYMIMPKLNKVSTDTHPIVQSAGETAVQQA</sequence>
<protein>
    <recommendedName>
        <fullName evidence="6">TOG domain-containing protein</fullName>
    </recommendedName>
</protein>
<keyword evidence="2" id="KW-0175">Coiled coil</keyword>